<gene>
    <name evidence="2" type="ORF">ASPCADRAFT_203107</name>
</gene>
<feature type="region of interest" description="Disordered" evidence="1">
    <location>
        <begin position="49"/>
        <end position="68"/>
    </location>
</feature>
<name>A0A1R3RY20_ASPC5</name>
<protein>
    <submittedName>
        <fullName evidence="2">Uncharacterized protein</fullName>
    </submittedName>
</protein>
<accession>A0A1R3RY20</accession>
<evidence type="ECO:0000256" key="1">
    <source>
        <dbReference type="SAM" id="MobiDB-lite"/>
    </source>
</evidence>
<dbReference type="VEuPathDB" id="FungiDB:ASPCADRAFT_203107"/>
<feature type="region of interest" description="Disordered" evidence="1">
    <location>
        <begin position="1"/>
        <end position="24"/>
    </location>
</feature>
<reference evidence="3" key="1">
    <citation type="journal article" date="2017" name="Genome Biol.">
        <title>Comparative genomics reveals high biological diversity and specific adaptations in the industrially and medically important fungal genus Aspergillus.</title>
        <authorList>
            <person name="de Vries R.P."/>
            <person name="Riley R."/>
            <person name="Wiebenga A."/>
            <person name="Aguilar-Osorio G."/>
            <person name="Amillis S."/>
            <person name="Uchima C.A."/>
            <person name="Anderluh G."/>
            <person name="Asadollahi M."/>
            <person name="Askin M."/>
            <person name="Barry K."/>
            <person name="Battaglia E."/>
            <person name="Bayram O."/>
            <person name="Benocci T."/>
            <person name="Braus-Stromeyer S.A."/>
            <person name="Caldana C."/>
            <person name="Canovas D."/>
            <person name="Cerqueira G.C."/>
            <person name="Chen F."/>
            <person name="Chen W."/>
            <person name="Choi C."/>
            <person name="Clum A."/>
            <person name="Dos Santos R.A."/>
            <person name="Damasio A.R."/>
            <person name="Diallinas G."/>
            <person name="Emri T."/>
            <person name="Fekete E."/>
            <person name="Flipphi M."/>
            <person name="Freyberg S."/>
            <person name="Gallo A."/>
            <person name="Gournas C."/>
            <person name="Habgood R."/>
            <person name="Hainaut M."/>
            <person name="Harispe M.L."/>
            <person name="Henrissat B."/>
            <person name="Hilden K.S."/>
            <person name="Hope R."/>
            <person name="Hossain A."/>
            <person name="Karabika E."/>
            <person name="Karaffa L."/>
            <person name="Karanyi Z."/>
            <person name="Krasevec N."/>
            <person name="Kuo A."/>
            <person name="Kusch H."/>
            <person name="LaButti K."/>
            <person name="Lagendijk E.L."/>
            <person name="Lapidus A."/>
            <person name="Levasseur A."/>
            <person name="Lindquist E."/>
            <person name="Lipzen A."/>
            <person name="Logrieco A.F."/>
            <person name="MacCabe A."/>
            <person name="Maekelae M.R."/>
            <person name="Malavazi I."/>
            <person name="Melin P."/>
            <person name="Meyer V."/>
            <person name="Mielnichuk N."/>
            <person name="Miskei M."/>
            <person name="Molnar A.P."/>
            <person name="Mule G."/>
            <person name="Ngan C.Y."/>
            <person name="Orejas M."/>
            <person name="Orosz E."/>
            <person name="Ouedraogo J.P."/>
            <person name="Overkamp K.M."/>
            <person name="Park H.-S."/>
            <person name="Perrone G."/>
            <person name="Piumi F."/>
            <person name="Punt P.J."/>
            <person name="Ram A.F."/>
            <person name="Ramon A."/>
            <person name="Rauscher S."/>
            <person name="Record E."/>
            <person name="Riano-Pachon D.M."/>
            <person name="Robert V."/>
            <person name="Roehrig J."/>
            <person name="Ruller R."/>
            <person name="Salamov A."/>
            <person name="Salih N.S."/>
            <person name="Samson R.A."/>
            <person name="Sandor E."/>
            <person name="Sanguinetti M."/>
            <person name="Schuetze T."/>
            <person name="Sepcic K."/>
            <person name="Shelest E."/>
            <person name="Sherlock G."/>
            <person name="Sophianopoulou V."/>
            <person name="Squina F.M."/>
            <person name="Sun H."/>
            <person name="Susca A."/>
            <person name="Todd R.B."/>
            <person name="Tsang A."/>
            <person name="Unkles S.E."/>
            <person name="van de Wiele N."/>
            <person name="van Rossen-Uffink D."/>
            <person name="Oliveira J.V."/>
            <person name="Vesth T.C."/>
            <person name="Visser J."/>
            <person name="Yu J.-H."/>
            <person name="Zhou M."/>
            <person name="Andersen M.R."/>
            <person name="Archer D.B."/>
            <person name="Baker S.E."/>
            <person name="Benoit I."/>
            <person name="Brakhage A.A."/>
            <person name="Braus G.H."/>
            <person name="Fischer R."/>
            <person name="Frisvad J.C."/>
            <person name="Goldman G.H."/>
            <person name="Houbraken J."/>
            <person name="Oakley B."/>
            <person name="Pocsi I."/>
            <person name="Scazzocchio C."/>
            <person name="Seiboth B."/>
            <person name="vanKuyk P.A."/>
            <person name="Wortman J."/>
            <person name="Dyer P.S."/>
            <person name="Grigoriev I.V."/>
        </authorList>
    </citation>
    <scope>NUCLEOTIDE SEQUENCE [LARGE SCALE GENOMIC DNA]</scope>
    <source>
        <strain evidence="3">ITEM 5010</strain>
    </source>
</reference>
<proteinExistence type="predicted"/>
<dbReference type="AlphaFoldDB" id="A0A1R3RY20"/>
<dbReference type="OrthoDB" id="3266505at2759"/>
<feature type="compositionally biased region" description="Low complexity" evidence="1">
    <location>
        <begin position="49"/>
        <end position="62"/>
    </location>
</feature>
<evidence type="ECO:0000313" key="2">
    <source>
        <dbReference type="EMBL" id="OOF99332.1"/>
    </source>
</evidence>
<evidence type="ECO:0000313" key="3">
    <source>
        <dbReference type="Proteomes" id="UP000188318"/>
    </source>
</evidence>
<keyword evidence="3" id="KW-1185">Reference proteome</keyword>
<dbReference type="Proteomes" id="UP000188318">
    <property type="component" value="Unassembled WGS sequence"/>
</dbReference>
<sequence length="101" mass="11046">MDLPGPVIPREVDYAGPGDQLPDGDVHYMQDPALTAALQDFDQALSAYAPRPAAAESPAHSSTWPPTMDGFPILEQTWMWGLDSAPVYGEQEQEHAHEQES</sequence>
<organism evidence="2 3">
    <name type="scientific">Aspergillus carbonarius (strain ITEM 5010)</name>
    <dbReference type="NCBI Taxonomy" id="602072"/>
    <lineage>
        <taxon>Eukaryota</taxon>
        <taxon>Fungi</taxon>
        <taxon>Dikarya</taxon>
        <taxon>Ascomycota</taxon>
        <taxon>Pezizomycotina</taxon>
        <taxon>Eurotiomycetes</taxon>
        <taxon>Eurotiomycetidae</taxon>
        <taxon>Eurotiales</taxon>
        <taxon>Aspergillaceae</taxon>
        <taxon>Aspergillus</taxon>
        <taxon>Aspergillus subgen. Circumdati</taxon>
    </lineage>
</organism>
<dbReference type="EMBL" id="KV907494">
    <property type="protein sequence ID" value="OOF99332.1"/>
    <property type="molecule type" value="Genomic_DNA"/>
</dbReference>